<dbReference type="SMART" id="SM00382">
    <property type="entry name" value="AAA"/>
    <property type="match status" value="1"/>
</dbReference>
<dbReference type="NCBIfam" id="TIGR01189">
    <property type="entry name" value="ccmA"/>
    <property type="match status" value="1"/>
</dbReference>
<keyword evidence="4" id="KW-0067">ATP-binding</keyword>
<dbReference type="GO" id="GO:0016887">
    <property type="term" value="F:ATP hydrolysis activity"/>
    <property type="evidence" value="ECO:0007669"/>
    <property type="project" value="InterPro"/>
</dbReference>
<keyword evidence="1" id="KW-0813">Transport</keyword>
<dbReference type="PANTHER" id="PTHR43499:SF1">
    <property type="entry name" value="ABC TRANSPORTER I FAMILY MEMBER 1"/>
    <property type="match status" value="1"/>
</dbReference>
<dbReference type="EMBL" id="FOSN01000015">
    <property type="protein sequence ID" value="SFK68264.1"/>
    <property type="molecule type" value="Genomic_DNA"/>
</dbReference>
<dbReference type="RefSeq" id="WP_091685069.1">
    <property type="nucleotide sequence ID" value="NZ_FOSN01000015.1"/>
</dbReference>
<dbReference type="Proteomes" id="UP000198755">
    <property type="component" value="Unassembled WGS sequence"/>
</dbReference>
<proteinExistence type="predicted"/>
<keyword evidence="2" id="KW-0547">Nucleotide-binding</keyword>
<dbReference type="SUPFAM" id="SSF52540">
    <property type="entry name" value="P-loop containing nucleoside triphosphate hydrolases"/>
    <property type="match status" value="1"/>
</dbReference>
<evidence type="ECO:0000256" key="3">
    <source>
        <dbReference type="ARBA" id="ARBA00022748"/>
    </source>
</evidence>
<name>A0A1I4BHK9_9HYPH</name>
<dbReference type="InterPro" id="IPR003593">
    <property type="entry name" value="AAA+_ATPase"/>
</dbReference>
<evidence type="ECO:0000256" key="6">
    <source>
        <dbReference type="ARBA" id="ARBA00023136"/>
    </source>
</evidence>
<organism evidence="8 9">
    <name type="scientific">Methylocapsa palsarum</name>
    <dbReference type="NCBI Taxonomy" id="1612308"/>
    <lineage>
        <taxon>Bacteria</taxon>
        <taxon>Pseudomonadati</taxon>
        <taxon>Pseudomonadota</taxon>
        <taxon>Alphaproteobacteria</taxon>
        <taxon>Hyphomicrobiales</taxon>
        <taxon>Beijerinckiaceae</taxon>
        <taxon>Methylocapsa</taxon>
    </lineage>
</organism>
<evidence type="ECO:0000256" key="2">
    <source>
        <dbReference type="ARBA" id="ARBA00022741"/>
    </source>
</evidence>
<dbReference type="InterPro" id="IPR027417">
    <property type="entry name" value="P-loop_NTPase"/>
</dbReference>
<evidence type="ECO:0000313" key="9">
    <source>
        <dbReference type="Proteomes" id="UP000198755"/>
    </source>
</evidence>
<dbReference type="InterPro" id="IPR003439">
    <property type="entry name" value="ABC_transporter-like_ATP-bd"/>
</dbReference>
<evidence type="ECO:0000259" key="7">
    <source>
        <dbReference type="PROSITE" id="PS50893"/>
    </source>
</evidence>
<dbReference type="PROSITE" id="PS50893">
    <property type="entry name" value="ABC_TRANSPORTER_2"/>
    <property type="match status" value="1"/>
</dbReference>
<gene>
    <name evidence="8" type="ORF">SAMN05444581_11510</name>
</gene>
<accession>A0A1I4BHK9</accession>
<keyword evidence="6" id="KW-0472">Membrane</keyword>
<dbReference type="GO" id="GO:0017004">
    <property type="term" value="P:cytochrome complex assembly"/>
    <property type="evidence" value="ECO:0007669"/>
    <property type="project" value="UniProtKB-KW"/>
</dbReference>
<dbReference type="Pfam" id="PF00005">
    <property type="entry name" value="ABC_tran"/>
    <property type="match status" value="1"/>
</dbReference>
<dbReference type="GO" id="GO:0022857">
    <property type="term" value="F:transmembrane transporter activity"/>
    <property type="evidence" value="ECO:0007669"/>
    <property type="project" value="InterPro"/>
</dbReference>
<keyword evidence="3" id="KW-0201">Cytochrome c-type biogenesis</keyword>
<sequence length="201" mass="20860">MRLEASELAVERGGRIVFSNVSFAIQSGESLIVTGRNGAGKSTLLRALAGFLPLRGGEVSLTPLLEDSIAENIHYIGHADALKGALTVAENLSFFGALLRSGQGGLSVEDALAEVGLVPLADLPAAYLSAGQKRRASLAKLRIALRPVWLLDEPSNALDAAAQQAMETVMAAHLSAGGMIVAATHARLELAGRELRLGAAT</sequence>
<reference evidence="8 9" key="1">
    <citation type="submission" date="2016-10" db="EMBL/GenBank/DDBJ databases">
        <authorList>
            <person name="de Groot N.N."/>
        </authorList>
    </citation>
    <scope>NUCLEOTIDE SEQUENCE [LARGE SCALE GENOMIC DNA]</scope>
    <source>
        <strain evidence="8 9">NE2</strain>
    </source>
</reference>
<evidence type="ECO:0000256" key="4">
    <source>
        <dbReference type="ARBA" id="ARBA00022840"/>
    </source>
</evidence>
<keyword evidence="9" id="KW-1185">Reference proteome</keyword>
<keyword evidence="5" id="KW-1278">Translocase</keyword>
<evidence type="ECO:0000256" key="5">
    <source>
        <dbReference type="ARBA" id="ARBA00022967"/>
    </source>
</evidence>
<dbReference type="OrthoDB" id="9800654at2"/>
<dbReference type="GO" id="GO:0005524">
    <property type="term" value="F:ATP binding"/>
    <property type="evidence" value="ECO:0007669"/>
    <property type="project" value="UniProtKB-KW"/>
</dbReference>
<dbReference type="AlphaFoldDB" id="A0A1I4BHK9"/>
<dbReference type="STRING" id="1612308.SAMN05444581_11510"/>
<dbReference type="Gene3D" id="3.40.50.300">
    <property type="entry name" value="P-loop containing nucleotide triphosphate hydrolases"/>
    <property type="match status" value="1"/>
</dbReference>
<dbReference type="InterPro" id="IPR005895">
    <property type="entry name" value="ABC_transptr_haem_export_CcmA"/>
</dbReference>
<dbReference type="PANTHER" id="PTHR43499">
    <property type="entry name" value="ABC TRANSPORTER I FAMILY MEMBER 1"/>
    <property type="match status" value="1"/>
</dbReference>
<evidence type="ECO:0000313" key="8">
    <source>
        <dbReference type="EMBL" id="SFK68264.1"/>
    </source>
</evidence>
<protein>
    <submittedName>
        <fullName evidence="8">Heme exporter protein A</fullName>
    </submittedName>
</protein>
<feature type="domain" description="ABC transporter" evidence="7">
    <location>
        <begin position="3"/>
        <end position="200"/>
    </location>
</feature>
<evidence type="ECO:0000256" key="1">
    <source>
        <dbReference type="ARBA" id="ARBA00022448"/>
    </source>
</evidence>